<dbReference type="STRING" id="158189.SpiBuddy_0044"/>
<feature type="transmembrane region" description="Helical" evidence="1">
    <location>
        <begin position="308"/>
        <end position="325"/>
    </location>
</feature>
<dbReference type="GO" id="GO:0016747">
    <property type="term" value="F:acyltransferase activity, transferring groups other than amino-acyl groups"/>
    <property type="evidence" value="ECO:0007669"/>
    <property type="project" value="InterPro"/>
</dbReference>
<dbReference type="InterPro" id="IPR016181">
    <property type="entry name" value="Acyl_CoA_acyltransferase"/>
</dbReference>
<name>F0RX39_SPHGB</name>
<dbReference type="eggNOG" id="COG0456">
    <property type="taxonomic scope" value="Bacteria"/>
</dbReference>
<dbReference type="InterPro" id="IPR000182">
    <property type="entry name" value="GNAT_dom"/>
</dbReference>
<dbReference type="OrthoDB" id="370230at2"/>
<dbReference type="AlphaFoldDB" id="F0RX39"/>
<dbReference type="KEGG" id="sbu:SpiBuddy_0044"/>
<protein>
    <submittedName>
        <fullName evidence="3">GCN5-related N-acetyltransferase</fullName>
    </submittedName>
</protein>
<keyword evidence="1" id="KW-0812">Transmembrane</keyword>
<accession>F0RX39</accession>
<proteinExistence type="predicted"/>
<gene>
    <name evidence="3" type="ordered locus">SpiBuddy_0044</name>
</gene>
<dbReference type="EMBL" id="CP002541">
    <property type="protein sequence ID" value="ADY11889.1"/>
    <property type="molecule type" value="Genomic_DNA"/>
</dbReference>
<dbReference type="Proteomes" id="UP000008466">
    <property type="component" value="Chromosome"/>
</dbReference>
<feature type="transmembrane region" description="Helical" evidence="1">
    <location>
        <begin position="337"/>
        <end position="356"/>
    </location>
</feature>
<feature type="transmembrane region" description="Helical" evidence="1">
    <location>
        <begin position="175"/>
        <end position="194"/>
    </location>
</feature>
<feature type="transmembrane region" description="Helical" evidence="1">
    <location>
        <begin position="214"/>
        <end position="236"/>
    </location>
</feature>
<feature type="domain" description="N-acetyltransferase" evidence="2">
    <location>
        <begin position="4"/>
        <end position="157"/>
    </location>
</feature>
<evidence type="ECO:0000259" key="2">
    <source>
        <dbReference type="PROSITE" id="PS51186"/>
    </source>
</evidence>
<dbReference type="Pfam" id="PF00583">
    <property type="entry name" value="Acetyltransf_1"/>
    <property type="match status" value="1"/>
</dbReference>
<keyword evidence="4" id="KW-1185">Reference proteome</keyword>
<dbReference type="HOGENOM" id="CLU_662058_0_0_12"/>
<sequence>MSTYTISAMKKEQESETKALMQRCFDKSLASIFFLHPDTTLVVLYEGRVVAGLNLDVYKVNKQVKMGYLGWLYTDEKHRGKGLAGKLISESLAFLKGLGCTDVAGCVEGDNPASFKQLQREGFSRLPLVAQIRRFRFGLFKVWKHASRFFDMGYFLWHLRLDGEKEMSYPENLPAWFGGVLANTVLFLPVLFGWNLLSVFHVSWMQLTRENTMLWLAIPFLSLLARTFPALVYAKVRKKSVVYRQWDTAYFTALLLPLLLGLPFPVPGNLYIQGSNWSLKTHAKDLARMSLISNTSLSLVFLLFPNPYTLFLLSLDTFFFFYPFCGFNSARIKRSGWNYKAFSIILTLACYAFLLVY</sequence>
<dbReference type="Gene3D" id="3.40.630.30">
    <property type="match status" value="1"/>
</dbReference>
<evidence type="ECO:0000313" key="4">
    <source>
        <dbReference type="Proteomes" id="UP000008466"/>
    </source>
</evidence>
<dbReference type="RefSeq" id="WP_013605742.1">
    <property type="nucleotide sequence ID" value="NC_015152.1"/>
</dbReference>
<evidence type="ECO:0000256" key="1">
    <source>
        <dbReference type="SAM" id="Phobius"/>
    </source>
</evidence>
<evidence type="ECO:0000313" key="3">
    <source>
        <dbReference type="EMBL" id="ADY11889.1"/>
    </source>
</evidence>
<dbReference type="CDD" id="cd04301">
    <property type="entry name" value="NAT_SF"/>
    <property type="match status" value="1"/>
</dbReference>
<dbReference type="PROSITE" id="PS51186">
    <property type="entry name" value="GNAT"/>
    <property type="match status" value="1"/>
</dbReference>
<dbReference type="SUPFAM" id="SSF55729">
    <property type="entry name" value="Acyl-CoA N-acyltransferases (Nat)"/>
    <property type="match status" value="1"/>
</dbReference>
<keyword evidence="3" id="KW-0808">Transferase</keyword>
<reference evidence="4" key="1">
    <citation type="submission" date="2011-02" db="EMBL/GenBank/DDBJ databases">
        <title>Complete sequence of Spirochaeta sp. Buddy.</title>
        <authorList>
            <person name="Lucas S."/>
            <person name="Copeland A."/>
            <person name="Lapidus A."/>
            <person name="Cheng J.-F."/>
            <person name="Goodwin L."/>
            <person name="Pitluck S."/>
            <person name="Zeytun A."/>
            <person name="Detter J.C."/>
            <person name="Han C."/>
            <person name="Tapia R."/>
            <person name="Land M."/>
            <person name="Hauser L."/>
            <person name="Kyrpides N."/>
            <person name="Ivanova N."/>
            <person name="Mikhailova N."/>
            <person name="Pagani I."/>
            <person name="Ritalahti K.M."/>
            <person name="Loeffler F.E."/>
            <person name="Woyke T."/>
        </authorList>
    </citation>
    <scope>NUCLEOTIDE SEQUENCE [LARGE SCALE GENOMIC DNA]</scope>
    <source>
        <strain evidence="4">ATCC BAA-1886 / DSM 22777 / Buddy</strain>
    </source>
</reference>
<keyword evidence="1" id="KW-1133">Transmembrane helix</keyword>
<keyword evidence="1" id="KW-0472">Membrane</keyword>
<organism evidence="3 4">
    <name type="scientific">Sphaerochaeta globosa (strain ATCC BAA-1886 / DSM 22777 / Buddy)</name>
    <name type="common">Spirochaeta sp. (strain Buddy)</name>
    <dbReference type="NCBI Taxonomy" id="158189"/>
    <lineage>
        <taxon>Bacteria</taxon>
        <taxon>Pseudomonadati</taxon>
        <taxon>Spirochaetota</taxon>
        <taxon>Spirochaetia</taxon>
        <taxon>Spirochaetales</taxon>
        <taxon>Sphaerochaetaceae</taxon>
        <taxon>Sphaerochaeta</taxon>
    </lineage>
</organism>
<feature type="transmembrane region" description="Helical" evidence="1">
    <location>
        <begin position="248"/>
        <end position="266"/>
    </location>
</feature>